<evidence type="ECO:0008006" key="3">
    <source>
        <dbReference type="Google" id="ProtNLM"/>
    </source>
</evidence>
<sequence>MRINGEYDNCGLSEEEIRARNEMDEPAQPGLNEKEKIKELQYENTMLKECILEMSQVVYDGQ</sequence>
<dbReference type="RefSeq" id="WP_018592631.1">
    <property type="nucleotide sequence ID" value="NZ_CP117523.1"/>
</dbReference>
<name>A0ABZ2EWC5_9FIRM</name>
<reference evidence="1 2" key="1">
    <citation type="journal article" date="2023" name="PLoS ONE">
        <title>Genome-based metabolic and phylogenomic analysis of three Terrisporobacter species.</title>
        <authorList>
            <person name="Boer T."/>
            <person name="Bengelsdorf F.R."/>
            <person name="Bomeke M."/>
            <person name="Daniel R."/>
            <person name="Poehlein A."/>
        </authorList>
    </citation>
    <scope>NUCLEOTIDE SEQUENCE [LARGE SCALE GENOMIC DNA]</scope>
    <source>
        <strain evidence="1 2">DSM 1288</strain>
    </source>
</reference>
<proteinExistence type="predicted"/>
<dbReference type="Proteomes" id="UP001348492">
    <property type="component" value="Chromosome"/>
</dbReference>
<accession>A0ABZ2EWC5</accession>
<organism evidence="1 2">
    <name type="scientific">Terrisporobacter glycolicus ATCC 14880 = DSM 1288</name>
    <dbReference type="NCBI Taxonomy" id="1121315"/>
    <lineage>
        <taxon>Bacteria</taxon>
        <taxon>Bacillati</taxon>
        <taxon>Bacillota</taxon>
        <taxon>Clostridia</taxon>
        <taxon>Peptostreptococcales</taxon>
        <taxon>Peptostreptococcaceae</taxon>
        <taxon>Terrisporobacter</taxon>
    </lineage>
</organism>
<keyword evidence="2" id="KW-1185">Reference proteome</keyword>
<protein>
    <recommendedName>
        <fullName evidence="3">Transposase</fullName>
    </recommendedName>
</protein>
<dbReference type="EMBL" id="CP117523">
    <property type="protein sequence ID" value="WWD84114.1"/>
    <property type="molecule type" value="Genomic_DNA"/>
</dbReference>
<evidence type="ECO:0000313" key="2">
    <source>
        <dbReference type="Proteomes" id="UP001348492"/>
    </source>
</evidence>
<gene>
    <name evidence="1" type="ORF">TEGL_25360</name>
</gene>
<evidence type="ECO:0000313" key="1">
    <source>
        <dbReference type="EMBL" id="WWD84114.1"/>
    </source>
</evidence>